<evidence type="ECO:0000313" key="3">
    <source>
        <dbReference type="EMBL" id="OMJ25377.1"/>
    </source>
</evidence>
<evidence type="ECO:0000256" key="2">
    <source>
        <dbReference type="SAM" id="Phobius"/>
    </source>
</evidence>
<feature type="compositionally biased region" description="Acidic residues" evidence="1">
    <location>
        <begin position="861"/>
        <end position="870"/>
    </location>
</feature>
<dbReference type="InterPro" id="IPR023298">
    <property type="entry name" value="ATPase_P-typ_TM_dom_sf"/>
</dbReference>
<dbReference type="SUPFAM" id="SSF81665">
    <property type="entry name" value="Calcium ATPase, transmembrane domain M"/>
    <property type="match status" value="1"/>
</dbReference>
<sequence length="1400" mass="157813">MDTPITNDNPITEIHVDGQLGNSTVQAKHKISRAFDLWNNIYPTYSLPEIPTVCVYSVLRDNNWVSIPTLLIAKNDLFRLENGQAAPCACSLLPNNNKTNLPQYKLESGQKFFLSNLYSNINVTIDSFNSLDYANPIFLAHESPLQDHLDQVYYNTNHLRKSVFENQMAIVIKKIFYYFIPLVISLIFIHSIVYLIIDSKNNSPYGPELFLYKISLLIYPIGLAFPTIYLFKLISITFGNCKIITLSNVLQQSKTDYEDLDFIDEFDADAPPPTKDVEVSFFQVLKKMIWIAKNSDYKNLSRFSNLIENLGSITTFCSVDQEGTISHTEPEELVIPSNNLSEKLLALEIEKSYDSKFAYTLSDDINGQPWSSHVDLLKPIANLFAQHSFCNHFLNDSKLSENHSRICYSNKSVSIPQTLDFCLCILGKYIGVHNRNPSCNNHSNQNQAQVQTRSQNQILPFEQNSSKLPLSSNLLYLSTNHPSYKSFKSRKQNNLLLMETSLHVNKNSIITSKNDLPSNNKIDDSGLIDINCYSSGNFDLILSLCSTYWNGKSISTINNETLAELFEFFESAKVQDLRCVAYSTKSISIDNNALPIFSNLFNISSVTHKSIQNTSYNNRTVRLDLNWGNPSDLKLDEPAVNSEISTNTSKNNEHIVNDSSSNIQQNLSSVRSNVNNFDNSSHEGPGQKSNEPSFLSQDNKPHHQSQFPFYFNNQFKMDRLNSVIENQIKSNPNSNADYSREYLQTISVDTFCNEIADDQLFLGLVTFCHNPKIDVCDFIEDLSLAGIRFVYFSQENGQTSKAFAERLGLETDWNTCILLSSEQHFNTEFAHAGFAENNDQSSYISEAKYQSGRSENQSENNDVENNIDIENNDNNFYGDEGYHEDYEIKAQLPRGIDEIKEHLEQVDDIPLQVSLFAECTSTTTSQMINIFSDYGEIVCVVGSMLLNSNTAIFLNSHLSFAIDPLCHRYTSNANTLASISCIDSLLNLVAIKDGNANNTSNNIKSNSSTNNPISGNSNSFKGSNNIKISKNGSDNQTAHKIPADESISNDGNVGSNSNFANSEMPTSHHKPSYIQLFDVASALNSLCCPIFLLHDTSFYTVLQLASESRRLLGSFRQGLLFIGGCYLSAFFINFICILSVLPPALDYFATFWHLCVFAPVIAFTYSFVSPDPNCMSQMTSKNNSHLRDFKRFCVYSLLRLFPIVFSTSLSYILALFGTCSLNSQNSCTLYSDNMLSKYFIFHEILITPPPNQEEIVAIPQMLASLVFLFNLILFGATMMHRVDKINIKTLFLNVQFVLFSVGFAIISAAAITLITFFSYYSNGSNSSIDAGSIVVGLNSISQKMWNFIPFYSYIIGFVLPIFLLVPVQEMCKSHDRRRYLRYQKIAKLEFNTKLGLHSPL</sequence>
<dbReference type="InterPro" id="IPR023214">
    <property type="entry name" value="HAD_sf"/>
</dbReference>
<dbReference type="OrthoDB" id="5568754at2759"/>
<gene>
    <name evidence="3" type="ORF">AYI70_g934</name>
</gene>
<comment type="caution">
    <text evidence="3">The sequence shown here is derived from an EMBL/GenBank/DDBJ whole genome shotgun (WGS) entry which is preliminary data.</text>
</comment>
<feature type="transmembrane region" description="Helical" evidence="2">
    <location>
        <begin position="175"/>
        <end position="197"/>
    </location>
</feature>
<name>A0A1R1YEN8_9FUNG</name>
<protein>
    <recommendedName>
        <fullName evidence="5">Transmembrane protein</fullName>
    </recommendedName>
</protein>
<evidence type="ECO:0000313" key="4">
    <source>
        <dbReference type="Proteomes" id="UP000187283"/>
    </source>
</evidence>
<evidence type="ECO:0000256" key="1">
    <source>
        <dbReference type="SAM" id="MobiDB-lite"/>
    </source>
</evidence>
<keyword evidence="2" id="KW-0472">Membrane</keyword>
<dbReference type="Proteomes" id="UP000187283">
    <property type="component" value="Unassembled WGS sequence"/>
</dbReference>
<feature type="compositionally biased region" description="Polar residues" evidence="1">
    <location>
        <begin position="687"/>
        <end position="701"/>
    </location>
</feature>
<keyword evidence="4" id="KW-1185">Reference proteome</keyword>
<dbReference type="InterPro" id="IPR039720">
    <property type="entry name" value="TMEM94"/>
</dbReference>
<feature type="transmembrane region" description="Helical" evidence="2">
    <location>
        <begin position="1119"/>
        <end position="1141"/>
    </location>
</feature>
<feature type="transmembrane region" description="Helical" evidence="2">
    <location>
        <begin position="209"/>
        <end position="231"/>
    </location>
</feature>
<keyword evidence="2" id="KW-1133">Transmembrane helix</keyword>
<feature type="transmembrane region" description="Helical" evidence="2">
    <location>
        <begin position="1257"/>
        <end position="1278"/>
    </location>
</feature>
<dbReference type="Gene3D" id="3.40.50.1000">
    <property type="entry name" value="HAD superfamily/HAD-like"/>
    <property type="match status" value="1"/>
</dbReference>
<feature type="transmembrane region" description="Helical" evidence="2">
    <location>
        <begin position="1290"/>
        <end position="1317"/>
    </location>
</feature>
<dbReference type="EMBL" id="LSSN01000180">
    <property type="protein sequence ID" value="OMJ25377.1"/>
    <property type="molecule type" value="Genomic_DNA"/>
</dbReference>
<feature type="transmembrane region" description="Helical" evidence="2">
    <location>
        <begin position="1192"/>
        <end position="1216"/>
    </location>
</feature>
<reference evidence="3 4" key="1">
    <citation type="submission" date="2017-01" db="EMBL/GenBank/DDBJ databases">
        <authorList>
            <person name="Mah S.A."/>
            <person name="Swanson W.J."/>
            <person name="Moy G.W."/>
            <person name="Vacquier V.D."/>
        </authorList>
    </citation>
    <scope>NUCLEOTIDE SEQUENCE [LARGE SCALE GENOMIC DNA]</scope>
    <source>
        <strain evidence="3 4">GSMNP</strain>
    </source>
</reference>
<accession>A0A1R1YEN8</accession>
<proteinExistence type="predicted"/>
<dbReference type="Gene3D" id="1.20.1110.10">
    <property type="entry name" value="Calcium-transporting ATPase, transmembrane domain"/>
    <property type="match status" value="1"/>
</dbReference>
<keyword evidence="2" id="KW-0812">Transmembrane</keyword>
<feature type="region of interest" description="Disordered" evidence="1">
    <location>
        <begin position="851"/>
        <end position="870"/>
    </location>
</feature>
<feature type="transmembrane region" description="Helical" evidence="2">
    <location>
        <begin position="1147"/>
        <end position="1168"/>
    </location>
</feature>
<dbReference type="PANTHER" id="PTHR13219">
    <property type="entry name" value="TRANSMEMBRANE PROTEIN 94"/>
    <property type="match status" value="1"/>
</dbReference>
<feature type="region of interest" description="Disordered" evidence="1">
    <location>
        <begin position="672"/>
        <end position="701"/>
    </location>
</feature>
<feature type="transmembrane region" description="Helical" evidence="2">
    <location>
        <begin position="1347"/>
        <end position="1367"/>
    </location>
</feature>
<evidence type="ECO:0008006" key="5">
    <source>
        <dbReference type="Google" id="ProtNLM"/>
    </source>
</evidence>
<dbReference type="PANTHER" id="PTHR13219:SF6">
    <property type="entry name" value="TRANSMEMBRANE PROTEIN 94"/>
    <property type="match status" value="1"/>
</dbReference>
<dbReference type="STRING" id="133412.A0A1R1YEN8"/>
<feature type="region of interest" description="Disordered" evidence="1">
    <location>
        <begin position="1031"/>
        <end position="1052"/>
    </location>
</feature>
<organism evidence="3 4">
    <name type="scientific">Smittium culicis</name>
    <dbReference type="NCBI Taxonomy" id="133412"/>
    <lineage>
        <taxon>Eukaryota</taxon>
        <taxon>Fungi</taxon>
        <taxon>Fungi incertae sedis</taxon>
        <taxon>Zoopagomycota</taxon>
        <taxon>Kickxellomycotina</taxon>
        <taxon>Harpellomycetes</taxon>
        <taxon>Harpellales</taxon>
        <taxon>Legeriomycetaceae</taxon>
        <taxon>Smittium</taxon>
    </lineage>
</organism>